<evidence type="ECO:0000313" key="10">
    <source>
        <dbReference type="Proteomes" id="UP000190188"/>
    </source>
</evidence>
<dbReference type="PANTHER" id="PTHR46233">
    <property type="entry name" value="HYDROXYACYLGLUTATHIONE HYDROLASE GLOC"/>
    <property type="match status" value="1"/>
</dbReference>
<keyword evidence="4" id="KW-0862">Zinc</keyword>
<proteinExistence type="predicted"/>
<comment type="caution">
    <text evidence="9">The sequence shown here is derived from an EMBL/GenBank/DDBJ whole genome shotgun (WGS) entry which is preliminary data.</text>
</comment>
<keyword evidence="2" id="KW-0479">Metal-binding</keyword>
<dbReference type="InterPro" id="IPR036866">
    <property type="entry name" value="RibonucZ/Hydroxyglut_hydro"/>
</dbReference>
<comment type="catalytic activity">
    <reaction evidence="5">
        <text>3',5'-cyclic CMP + H2O = CMP + H(+)</text>
        <dbReference type="Rhea" id="RHEA:72675"/>
        <dbReference type="ChEBI" id="CHEBI:15377"/>
        <dbReference type="ChEBI" id="CHEBI:15378"/>
        <dbReference type="ChEBI" id="CHEBI:58003"/>
        <dbReference type="ChEBI" id="CHEBI:60377"/>
    </reaction>
    <physiologicalReaction direction="left-to-right" evidence="5">
        <dbReference type="Rhea" id="RHEA:72676"/>
    </physiologicalReaction>
</comment>
<dbReference type="CDD" id="cd06262">
    <property type="entry name" value="metallo-hydrolase-like_MBL-fold"/>
    <property type="match status" value="1"/>
</dbReference>
<dbReference type="STRING" id="1324314.BVG16_19780"/>
<evidence type="ECO:0000313" key="9">
    <source>
        <dbReference type="EMBL" id="OPA75585.1"/>
    </source>
</evidence>
<name>A0A1T2X6Z2_9BACL</name>
<dbReference type="Gene3D" id="3.60.15.10">
    <property type="entry name" value="Ribonuclease Z/Hydroxyacylglutathione hydrolase-like"/>
    <property type="match status" value="1"/>
</dbReference>
<dbReference type="PANTHER" id="PTHR46233:SF3">
    <property type="entry name" value="HYDROXYACYLGLUTATHIONE HYDROLASE GLOC"/>
    <property type="match status" value="1"/>
</dbReference>
<comment type="function">
    <text evidence="6">Counteracts the endogenous Pycsar antiviral defense system. Phosphodiesterase that enables metal-dependent hydrolysis of host cyclic nucleotide Pycsar defense signals such as cCMP and cUMP.</text>
</comment>
<feature type="domain" description="Metallo-beta-lactamase" evidence="8">
    <location>
        <begin position="76"/>
        <end position="251"/>
    </location>
</feature>
<keyword evidence="10" id="KW-1185">Reference proteome</keyword>
<evidence type="ECO:0000256" key="3">
    <source>
        <dbReference type="ARBA" id="ARBA00022801"/>
    </source>
</evidence>
<evidence type="ECO:0000256" key="2">
    <source>
        <dbReference type="ARBA" id="ARBA00022723"/>
    </source>
</evidence>
<dbReference type="GO" id="GO:0016787">
    <property type="term" value="F:hydrolase activity"/>
    <property type="evidence" value="ECO:0007669"/>
    <property type="project" value="UniProtKB-KW"/>
</dbReference>
<reference evidence="9 10" key="1">
    <citation type="submission" date="2017-01" db="EMBL/GenBank/DDBJ databases">
        <title>Genome analysis of Paenibacillus selenitrireducens ES3-24.</title>
        <authorList>
            <person name="Xu D."/>
            <person name="Yao R."/>
            <person name="Zheng S."/>
        </authorList>
    </citation>
    <scope>NUCLEOTIDE SEQUENCE [LARGE SCALE GENOMIC DNA]</scope>
    <source>
        <strain evidence="9 10">ES3-24</strain>
    </source>
</reference>
<keyword evidence="3" id="KW-0378">Hydrolase</keyword>
<evidence type="ECO:0000259" key="8">
    <source>
        <dbReference type="SMART" id="SM00849"/>
    </source>
</evidence>
<evidence type="ECO:0000256" key="7">
    <source>
        <dbReference type="ARBA" id="ARBA00048505"/>
    </source>
</evidence>
<dbReference type="GO" id="GO:0046872">
    <property type="term" value="F:metal ion binding"/>
    <property type="evidence" value="ECO:0007669"/>
    <property type="project" value="UniProtKB-KW"/>
</dbReference>
<dbReference type="InterPro" id="IPR051453">
    <property type="entry name" value="MBL_Glyoxalase_II"/>
</dbReference>
<comment type="cofactor">
    <cofactor evidence="1">
        <name>Zn(2+)</name>
        <dbReference type="ChEBI" id="CHEBI:29105"/>
    </cofactor>
</comment>
<accession>A0A1T2X6Z2</accession>
<evidence type="ECO:0000256" key="6">
    <source>
        <dbReference type="ARBA" id="ARBA00034301"/>
    </source>
</evidence>
<evidence type="ECO:0000256" key="4">
    <source>
        <dbReference type="ARBA" id="ARBA00022833"/>
    </source>
</evidence>
<dbReference type="Pfam" id="PF00753">
    <property type="entry name" value="Lactamase_B"/>
    <property type="match status" value="1"/>
</dbReference>
<sequence length="263" mass="29826">MRKENVYRFVIGQRRSAVHSEPTMMIKHPASDISVPHDFWKHVRIHSDIQSRCMNSNTYPAASELHVERIPQGISGTTGYILASQGEGVIIDPGSRFKKIWAAVERAGVRIKYIIITQGHSDHMIALEELKEATGAQVAMHEFDKWVVSKQIYRDSFLMQYRQPYGHVDIGLQDGNKLNFGGQTLEIIHTADQTQGCICVKCNEMLFSGKLMMQPIEQPFEPEVELGSSKMEAYRKVISQMSNNFVVYPGHGKPLFVEFTGRN</sequence>
<gene>
    <name evidence="9" type="ORF">BVG16_19780</name>
</gene>
<comment type="catalytic activity">
    <reaction evidence="7">
        <text>3',5'-cyclic UMP + H2O = UMP + H(+)</text>
        <dbReference type="Rhea" id="RHEA:70575"/>
        <dbReference type="ChEBI" id="CHEBI:15377"/>
        <dbReference type="ChEBI" id="CHEBI:15378"/>
        <dbReference type="ChEBI" id="CHEBI:57865"/>
        <dbReference type="ChEBI" id="CHEBI:184387"/>
    </reaction>
    <physiologicalReaction direction="left-to-right" evidence="7">
        <dbReference type="Rhea" id="RHEA:70576"/>
    </physiologicalReaction>
</comment>
<dbReference type="RefSeq" id="WP_078500826.1">
    <property type="nucleotide sequence ID" value="NZ_MSZX01000008.1"/>
</dbReference>
<dbReference type="SMART" id="SM00849">
    <property type="entry name" value="Lactamase_B"/>
    <property type="match status" value="1"/>
</dbReference>
<protein>
    <recommendedName>
        <fullName evidence="8">Metallo-beta-lactamase domain-containing protein</fullName>
    </recommendedName>
</protein>
<evidence type="ECO:0000256" key="5">
    <source>
        <dbReference type="ARBA" id="ARBA00034221"/>
    </source>
</evidence>
<dbReference type="OrthoDB" id="235784at2"/>
<dbReference type="InterPro" id="IPR001279">
    <property type="entry name" value="Metallo-B-lactamas"/>
</dbReference>
<dbReference type="SUPFAM" id="SSF56281">
    <property type="entry name" value="Metallo-hydrolase/oxidoreductase"/>
    <property type="match status" value="1"/>
</dbReference>
<dbReference type="AlphaFoldDB" id="A0A1T2X6Z2"/>
<dbReference type="EMBL" id="MSZX01000008">
    <property type="protein sequence ID" value="OPA75585.1"/>
    <property type="molecule type" value="Genomic_DNA"/>
</dbReference>
<dbReference type="Proteomes" id="UP000190188">
    <property type="component" value="Unassembled WGS sequence"/>
</dbReference>
<organism evidence="9 10">
    <name type="scientific">Paenibacillus selenitireducens</name>
    <dbReference type="NCBI Taxonomy" id="1324314"/>
    <lineage>
        <taxon>Bacteria</taxon>
        <taxon>Bacillati</taxon>
        <taxon>Bacillota</taxon>
        <taxon>Bacilli</taxon>
        <taxon>Bacillales</taxon>
        <taxon>Paenibacillaceae</taxon>
        <taxon>Paenibacillus</taxon>
    </lineage>
</organism>
<evidence type="ECO:0000256" key="1">
    <source>
        <dbReference type="ARBA" id="ARBA00001947"/>
    </source>
</evidence>